<comment type="caution">
    <text evidence="1">The sequence shown here is derived from an EMBL/GenBank/DDBJ whole genome shotgun (WGS) entry which is preliminary data.</text>
</comment>
<reference evidence="1 2" key="1">
    <citation type="submission" date="2018-08" db="EMBL/GenBank/DDBJ databases">
        <title>Recombination of ecologically and evolutionarily significant loci maintains genetic cohesion in the Pseudomonas syringae species complex.</title>
        <authorList>
            <person name="Dillon M."/>
            <person name="Thakur S."/>
            <person name="Almeida R.N.D."/>
            <person name="Weir B.S."/>
            <person name="Guttman D.S."/>
        </authorList>
    </citation>
    <scope>NUCLEOTIDE SEQUENCE [LARGE SCALE GENOMIC DNA]</scope>
    <source>
        <strain evidence="1 2">ICMP 3706</strain>
    </source>
</reference>
<gene>
    <name evidence="1" type="ORF">ALQ30_101227</name>
</gene>
<protein>
    <submittedName>
        <fullName evidence="1">Uncharacterized protein</fullName>
    </submittedName>
</protein>
<evidence type="ECO:0000313" key="2">
    <source>
        <dbReference type="Proteomes" id="UP000281604"/>
    </source>
</evidence>
<proteinExistence type="predicted"/>
<accession>A0A3M4A5N3</accession>
<dbReference type="Proteomes" id="UP000281604">
    <property type="component" value="Unassembled WGS sequence"/>
</dbReference>
<name>A0A3M4A5N3_9PSED</name>
<evidence type="ECO:0000313" key="1">
    <source>
        <dbReference type="EMBL" id="RMP02227.1"/>
    </source>
</evidence>
<sequence length="59" mass="6513">MATEISGISFNPEGIMKRSKEYGWMICVTTSDDQAFLCLSAQAAEAKKAKIRRCLQGNI</sequence>
<dbReference type="AlphaFoldDB" id="A0A3M4A5N3"/>
<organism evidence="1 2">
    <name type="scientific">Pseudomonas syringae pv. persicae</name>
    <dbReference type="NCBI Taxonomy" id="237306"/>
    <lineage>
        <taxon>Bacteria</taxon>
        <taxon>Pseudomonadati</taxon>
        <taxon>Pseudomonadota</taxon>
        <taxon>Gammaproteobacteria</taxon>
        <taxon>Pseudomonadales</taxon>
        <taxon>Pseudomonadaceae</taxon>
        <taxon>Pseudomonas</taxon>
    </lineage>
</organism>
<dbReference type="EMBL" id="RBQE01000396">
    <property type="protein sequence ID" value="RMP02227.1"/>
    <property type="molecule type" value="Genomic_DNA"/>
</dbReference>